<evidence type="ECO:0000256" key="3">
    <source>
        <dbReference type="ARBA" id="ARBA00022989"/>
    </source>
</evidence>
<keyword evidence="2" id="KW-0812">Transmembrane</keyword>
<dbReference type="CTD" id="36456"/>
<comment type="subcellular location">
    <subcellularLocation>
        <location evidence="1">Membrane</location>
        <topology evidence="1">Multi-pass membrane protein</topology>
    </subcellularLocation>
</comment>
<feature type="signal peptide" evidence="5">
    <location>
        <begin position="1"/>
        <end position="22"/>
    </location>
</feature>
<dbReference type="PANTHER" id="PTHR21191:SF16">
    <property type="entry name" value="AQUAPORIN"/>
    <property type="match status" value="1"/>
</dbReference>
<organism evidence="6 7">
    <name type="scientific">Hyalella azteca</name>
    <name type="common">Amphipod</name>
    <dbReference type="NCBI Taxonomy" id="294128"/>
    <lineage>
        <taxon>Eukaryota</taxon>
        <taxon>Metazoa</taxon>
        <taxon>Ecdysozoa</taxon>
        <taxon>Arthropoda</taxon>
        <taxon>Crustacea</taxon>
        <taxon>Multicrustacea</taxon>
        <taxon>Malacostraca</taxon>
        <taxon>Eumalacostraca</taxon>
        <taxon>Peracarida</taxon>
        <taxon>Amphipoda</taxon>
        <taxon>Senticaudata</taxon>
        <taxon>Talitrida</taxon>
        <taxon>Talitroidea</taxon>
        <taxon>Hyalellidae</taxon>
        <taxon>Hyalella</taxon>
    </lineage>
</organism>
<evidence type="ECO:0000313" key="6">
    <source>
        <dbReference type="Proteomes" id="UP000694843"/>
    </source>
</evidence>
<reference evidence="7" key="1">
    <citation type="submission" date="2025-08" db="UniProtKB">
        <authorList>
            <consortium name="RefSeq"/>
        </authorList>
    </citation>
    <scope>IDENTIFICATION</scope>
    <source>
        <tissue evidence="7">Whole organism</tissue>
    </source>
</reference>
<evidence type="ECO:0000313" key="7">
    <source>
        <dbReference type="RefSeq" id="XP_018026270.1"/>
    </source>
</evidence>
<dbReference type="OrthoDB" id="1580043at2759"/>
<sequence length="202" mass="22125">MQHAMLAIIVSTLTIITQMALSHVIRTHVVSKISHDLVRSAILELVASAEMCGTCFELIIIADNYGVGAYALYLFLMTVWWGQSWGAATACPYSLLEEYVETGSDPKEVVTKIVAQVIGGIASFRWVKRLWVMELAVTHVGRGVDVCSADLQVPVLYGFLIEMVLTCACRLVSRGLGELEPKYASYIDSFFATSMVVLGHSS</sequence>
<dbReference type="OMA" id="LYWALEI"/>
<accession>A0A8B7PJU5</accession>
<dbReference type="GeneID" id="108681718"/>
<dbReference type="RefSeq" id="XP_018026270.1">
    <property type="nucleotide sequence ID" value="XM_018170781.2"/>
</dbReference>
<dbReference type="SUPFAM" id="SSF81338">
    <property type="entry name" value="Aquaporin-like"/>
    <property type="match status" value="1"/>
</dbReference>
<gene>
    <name evidence="7" type="primary">LOC108681718</name>
</gene>
<feature type="chain" id="PRO_5034464330" evidence="5">
    <location>
        <begin position="23"/>
        <end position="202"/>
    </location>
</feature>
<evidence type="ECO:0000256" key="5">
    <source>
        <dbReference type="SAM" id="SignalP"/>
    </source>
</evidence>
<evidence type="ECO:0000256" key="1">
    <source>
        <dbReference type="ARBA" id="ARBA00004141"/>
    </source>
</evidence>
<keyword evidence="3" id="KW-1133">Transmembrane helix</keyword>
<protein>
    <submittedName>
        <fullName evidence="7">Aquaporin-11</fullName>
    </submittedName>
</protein>
<dbReference type="GO" id="GO:0015267">
    <property type="term" value="F:channel activity"/>
    <property type="evidence" value="ECO:0007669"/>
    <property type="project" value="TreeGrafter"/>
</dbReference>
<dbReference type="AlphaFoldDB" id="A0A8B7PJU5"/>
<dbReference type="InterPro" id="IPR023271">
    <property type="entry name" value="Aquaporin-like"/>
</dbReference>
<evidence type="ECO:0000256" key="4">
    <source>
        <dbReference type="ARBA" id="ARBA00023136"/>
    </source>
</evidence>
<keyword evidence="5" id="KW-0732">Signal</keyword>
<dbReference type="GO" id="GO:0016020">
    <property type="term" value="C:membrane"/>
    <property type="evidence" value="ECO:0007669"/>
    <property type="project" value="UniProtKB-SubCell"/>
</dbReference>
<proteinExistence type="predicted"/>
<keyword evidence="4" id="KW-0472">Membrane</keyword>
<dbReference type="PANTHER" id="PTHR21191">
    <property type="entry name" value="AQUAPORIN"/>
    <property type="match status" value="1"/>
</dbReference>
<evidence type="ECO:0000256" key="2">
    <source>
        <dbReference type="ARBA" id="ARBA00022692"/>
    </source>
</evidence>
<name>A0A8B7PJU5_HYAAZ</name>
<dbReference type="GO" id="GO:0005737">
    <property type="term" value="C:cytoplasm"/>
    <property type="evidence" value="ECO:0007669"/>
    <property type="project" value="TreeGrafter"/>
</dbReference>
<keyword evidence="6" id="KW-1185">Reference proteome</keyword>
<dbReference type="Proteomes" id="UP000694843">
    <property type="component" value="Unplaced"/>
</dbReference>
<dbReference type="KEGG" id="hazt:108681718"/>
<dbReference type="InterPro" id="IPR051883">
    <property type="entry name" value="AQP11/12_channel"/>
</dbReference>